<dbReference type="AlphaFoldDB" id="B7CA69"/>
<dbReference type="GO" id="GO:0016616">
    <property type="term" value="F:oxidoreductase activity, acting on the CH-OH group of donors, NAD or NADP as acceptor"/>
    <property type="evidence" value="ECO:0007669"/>
    <property type="project" value="TreeGrafter"/>
</dbReference>
<proteinExistence type="inferred from homology"/>
<evidence type="ECO:0000256" key="3">
    <source>
        <dbReference type="RuleBase" id="RU000363"/>
    </source>
</evidence>
<dbReference type="PANTHER" id="PTHR42760">
    <property type="entry name" value="SHORT-CHAIN DEHYDROGENASES/REDUCTASES FAMILY MEMBER"/>
    <property type="match status" value="1"/>
</dbReference>
<gene>
    <name evidence="4" type="ORF">EUBIFOR_01090</name>
</gene>
<comment type="similarity">
    <text evidence="1 3">Belongs to the short-chain dehydrogenases/reductases (SDR) family.</text>
</comment>
<dbReference type="EMBL" id="ABYT01000062">
    <property type="protein sequence ID" value="EEC90349.1"/>
    <property type="molecule type" value="Genomic_DNA"/>
</dbReference>
<reference evidence="4 5" key="1">
    <citation type="submission" date="2008-11" db="EMBL/GenBank/DDBJ databases">
        <title>Draft genome sequence of Eubacterium biforme (DSM 3989).</title>
        <authorList>
            <person name="Sudarsanam P."/>
            <person name="Ley R."/>
            <person name="Guruge J."/>
            <person name="Turnbaugh P.J."/>
            <person name="Mahowald M."/>
            <person name="Liep D."/>
            <person name="Gordon J."/>
        </authorList>
    </citation>
    <scope>NUCLEOTIDE SEQUENCE [LARGE SCALE GENOMIC DNA]</scope>
    <source>
        <strain evidence="4 5">DSM 3989</strain>
    </source>
</reference>
<dbReference type="PANTHER" id="PTHR42760:SF133">
    <property type="entry name" value="3-OXOACYL-[ACYL-CARRIER-PROTEIN] REDUCTASE"/>
    <property type="match status" value="1"/>
</dbReference>
<dbReference type="Proteomes" id="UP000004315">
    <property type="component" value="Unassembled WGS sequence"/>
</dbReference>
<comment type="caution">
    <text evidence="4">The sequence shown here is derived from an EMBL/GenBank/DDBJ whole genome shotgun (WGS) entry which is preliminary data.</text>
</comment>
<accession>B7CA69</accession>
<dbReference type="HOGENOM" id="CLU_010194_1_3_9"/>
<dbReference type="PRINTS" id="PR00081">
    <property type="entry name" value="GDHRDH"/>
</dbReference>
<evidence type="ECO:0000256" key="2">
    <source>
        <dbReference type="ARBA" id="ARBA00023002"/>
    </source>
</evidence>
<dbReference type="CDD" id="cd05233">
    <property type="entry name" value="SDR_c"/>
    <property type="match status" value="1"/>
</dbReference>
<organism evidence="4 5">
    <name type="scientific">Holdemanella biformis DSM 3989</name>
    <dbReference type="NCBI Taxonomy" id="518637"/>
    <lineage>
        <taxon>Bacteria</taxon>
        <taxon>Bacillati</taxon>
        <taxon>Bacillota</taxon>
        <taxon>Erysipelotrichia</taxon>
        <taxon>Erysipelotrichales</taxon>
        <taxon>Erysipelotrichaceae</taxon>
        <taxon>Holdemanella</taxon>
    </lineage>
</organism>
<dbReference type="InterPro" id="IPR036291">
    <property type="entry name" value="NAD(P)-bd_dom_sf"/>
</dbReference>
<evidence type="ECO:0000256" key="1">
    <source>
        <dbReference type="ARBA" id="ARBA00006484"/>
    </source>
</evidence>
<dbReference type="InterPro" id="IPR002347">
    <property type="entry name" value="SDR_fam"/>
</dbReference>
<dbReference type="STRING" id="518637.EUBIFOR_01090"/>
<protein>
    <submittedName>
        <fullName evidence="4">Oxidoreductase, short chain dehydrogenase/reductase family protein</fullName>
    </submittedName>
</protein>
<dbReference type="Pfam" id="PF00106">
    <property type="entry name" value="adh_short"/>
    <property type="match status" value="1"/>
</dbReference>
<dbReference type="RefSeq" id="WP_003864882.1">
    <property type="nucleotide sequence ID" value="NZ_DS996842.1"/>
</dbReference>
<dbReference type="PRINTS" id="PR00080">
    <property type="entry name" value="SDRFAMILY"/>
</dbReference>
<evidence type="ECO:0000313" key="5">
    <source>
        <dbReference type="Proteomes" id="UP000004315"/>
    </source>
</evidence>
<dbReference type="SUPFAM" id="SSF51735">
    <property type="entry name" value="NAD(P)-binding Rossmann-fold domains"/>
    <property type="match status" value="1"/>
</dbReference>
<dbReference type="eggNOG" id="COG1028">
    <property type="taxonomic scope" value="Bacteria"/>
</dbReference>
<dbReference type="GO" id="GO:0048038">
    <property type="term" value="F:quinone binding"/>
    <property type="evidence" value="ECO:0007669"/>
    <property type="project" value="TreeGrafter"/>
</dbReference>
<evidence type="ECO:0000313" key="4">
    <source>
        <dbReference type="EMBL" id="EEC90349.1"/>
    </source>
</evidence>
<name>B7CA69_9FIRM</name>
<sequence length="280" mass="30621">MNIKAYIKKKLVRVKKEKVIIPCLEGHILEGRKALVTGGSSGIGYSIAESFLKNGASVVICGRNISKLEEAKQKLIISLDCNKTRIQILQLDISDIVEMKNTLQSFLANNIIDIFVNNAGVNGGDLFPNTLEEDYDKVLDTNLKGMYFISQEFAKYMVENKIEGNILNITSSSSLRPGISPYIVSKWGERSLTLGMAKKYLSYGIIVNGLAPGSTLTPMLRNDVENDLSLDYSPSKRYAAPEEIANLATVLVSGMGRMIVGDTIYATGGAGILTFDDTTY</sequence>
<dbReference type="Gene3D" id="3.40.50.720">
    <property type="entry name" value="NAD(P)-binding Rossmann-like Domain"/>
    <property type="match status" value="1"/>
</dbReference>
<dbReference type="GO" id="GO:0006633">
    <property type="term" value="P:fatty acid biosynthetic process"/>
    <property type="evidence" value="ECO:0007669"/>
    <property type="project" value="TreeGrafter"/>
</dbReference>
<dbReference type="OrthoDB" id="9803333at2"/>
<keyword evidence="2" id="KW-0560">Oxidoreductase</keyword>
<keyword evidence="5" id="KW-1185">Reference proteome</keyword>